<dbReference type="CDD" id="cd04202">
    <property type="entry name" value="CuRO_D2_2dMcoN_like"/>
    <property type="match status" value="1"/>
</dbReference>
<evidence type="ECO:0000256" key="2">
    <source>
        <dbReference type="ARBA" id="ARBA00023002"/>
    </source>
</evidence>
<dbReference type="InterPro" id="IPR049544">
    <property type="entry name" value="SoxE-like_C"/>
</dbReference>
<dbReference type="PANTHER" id="PTHR11709:SF394">
    <property type="entry name" value="FI03373P-RELATED"/>
    <property type="match status" value="1"/>
</dbReference>
<evidence type="ECO:0000259" key="5">
    <source>
        <dbReference type="Pfam" id="PF07731"/>
    </source>
</evidence>
<dbReference type="EMBL" id="UOEI01000090">
    <property type="protein sequence ID" value="VAV93023.1"/>
    <property type="molecule type" value="Genomic_DNA"/>
</dbReference>
<dbReference type="InterPro" id="IPR011706">
    <property type="entry name" value="Cu-oxidase_C"/>
</dbReference>
<dbReference type="GO" id="GO:0016491">
    <property type="term" value="F:oxidoreductase activity"/>
    <property type="evidence" value="ECO:0007669"/>
    <property type="project" value="UniProtKB-KW"/>
</dbReference>
<dbReference type="InterPro" id="IPR011707">
    <property type="entry name" value="Cu-oxidase-like_N"/>
</dbReference>
<gene>
    <name evidence="7" type="ORF">MNBD_ACTINO01-2639</name>
</gene>
<dbReference type="Gene3D" id="2.60.40.420">
    <property type="entry name" value="Cupredoxins - blue copper proteins"/>
    <property type="match status" value="3"/>
</dbReference>
<organism evidence="7">
    <name type="scientific">hydrothermal vent metagenome</name>
    <dbReference type="NCBI Taxonomy" id="652676"/>
    <lineage>
        <taxon>unclassified sequences</taxon>
        <taxon>metagenomes</taxon>
        <taxon>ecological metagenomes</taxon>
    </lineage>
</organism>
<keyword evidence="2" id="KW-0560">Oxidoreductase</keyword>
<evidence type="ECO:0000259" key="4">
    <source>
        <dbReference type="Pfam" id="PF06525"/>
    </source>
</evidence>
<evidence type="ECO:0000256" key="3">
    <source>
        <dbReference type="ARBA" id="ARBA00023008"/>
    </source>
</evidence>
<dbReference type="InterPro" id="IPR045087">
    <property type="entry name" value="Cu-oxidase_fam"/>
</dbReference>
<dbReference type="Pfam" id="PF06525">
    <property type="entry name" value="SoxE"/>
    <property type="match status" value="1"/>
</dbReference>
<dbReference type="PROSITE" id="PS00196">
    <property type="entry name" value="COPPER_BLUE"/>
    <property type="match status" value="1"/>
</dbReference>
<keyword evidence="3" id="KW-0186">Copper</keyword>
<proteinExistence type="predicted"/>
<dbReference type="InterPro" id="IPR028871">
    <property type="entry name" value="BlueCu_1_BS"/>
</dbReference>
<dbReference type="SUPFAM" id="SSF49503">
    <property type="entry name" value="Cupredoxins"/>
    <property type="match status" value="3"/>
</dbReference>
<dbReference type="Pfam" id="PF07732">
    <property type="entry name" value="Cu-oxidase_3"/>
    <property type="match status" value="1"/>
</dbReference>
<keyword evidence="1" id="KW-0479">Metal-binding</keyword>
<dbReference type="InterPro" id="IPR008972">
    <property type="entry name" value="Cupredoxin"/>
</dbReference>
<dbReference type="InterPro" id="IPR033138">
    <property type="entry name" value="Cu_oxidase_CS"/>
</dbReference>
<feature type="domain" description="Sulfocyanin-like C-terminal" evidence="4">
    <location>
        <begin position="98"/>
        <end position="143"/>
    </location>
</feature>
<dbReference type="GO" id="GO:0005507">
    <property type="term" value="F:copper ion binding"/>
    <property type="evidence" value="ECO:0007669"/>
    <property type="project" value="InterPro"/>
</dbReference>
<feature type="domain" description="Plastocyanin-like" evidence="5">
    <location>
        <begin position="347"/>
        <end position="441"/>
    </location>
</feature>
<dbReference type="Pfam" id="PF07731">
    <property type="entry name" value="Cu-oxidase_2"/>
    <property type="match status" value="1"/>
</dbReference>
<reference evidence="7" key="1">
    <citation type="submission" date="2018-06" db="EMBL/GenBank/DDBJ databases">
        <authorList>
            <person name="Zhirakovskaya E."/>
        </authorList>
    </citation>
    <scope>NUCLEOTIDE SEQUENCE</scope>
</reference>
<name>A0A3B0S9M4_9ZZZZ</name>
<dbReference type="PANTHER" id="PTHR11709">
    <property type="entry name" value="MULTI-COPPER OXIDASE"/>
    <property type="match status" value="1"/>
</dbReference>
<evidence type="ECO:0000313" key="7">
    <source>
        <dbReference type="EMBL" id="VAV93023.1"/>
    </source>
</evidence>
<dbReference type="AlphaFoldDB" id="A0A3B0S9M4"/>
<protein>
    <submittedName>
        <fullName evidence="7">Multicopper oxidase</fullName>
    </submittedName>
</protein>
<evidence type="ECO:0000256" key="1">
    <source>
        <dbReference type="ARBA" id="ARBA00022723"/>
    </source>
</evidence>
<feature type="domain" description="Plastocyanin-like" evidence="6">
    <location>
        <begin position="204"/>
        <end position="311"/>
    </location>
</feature>
<sequence length="457" mass="48652">MKLIKENLLAFGLMAVTLVFGFAVLFFAATAGGGAEAAGGGEEPAGGGESASTLSVTLTEFAIEGSLTAPPGTVTIEAKNEGAVAHNLSVLGESKTPNFSGGESEVLTLENLAPGTYTVICDVPGHREAGMETELVITEDASASGETGDGGGNEPDYAAMDAAFTASILEFPAETEGKGNQILEPEILADGTKYFELTTEITDWETEPGRIVQAWTYNGQVPGPAIRIDVGDKVRVKVINKLPMGTDIHWHGIRTPNSEDGVAPITQTLIEAGTEYEYNFVAERPAIGMFHAHHAGQIQVPNGLFGTFQIGETPIPRGQTISGVTIPNDIEIAQEIPMVLNDAGVIGYSLNGKGFPATEPYVVTEGDWVVANYYNEGLQIHPMHLHQFPQLIIAKDGIPLDQPYWADTVNIAPGERYTVLINADTPGTWVWHCHILSHVEREDGVFGMLTAMIVQPA</sequence>
<accession>A0A3B0S9M4</accession>
<evidence type="ECO:0000259" key="6">
    <source>
        <dbReference type="Pfam" id="PF07732"/>
    </source>
</evidence>
<dbReference type="PROSITE" id="PS00079">
    <property type="entry name" value="MULTICOPPER_OXIDASE1"/>
    <property type="match status" value="1"/>
</dbReference>